<dbReference type="PANTHER" id="PTHR45458:SF1">
    <property type="entry name" value="SHORT CHAIN DEHYDROGENASE"/>
    <property type="match status" value="1"/>
</dbReference>
<dbReference type="PRINTS" id="PR00081">
    <property type="entry name" value="GDHRDH"/>
</dbReference>
<protein>
    <submittedName>
        <fullName evidence="1">NAD(P)-dependent dehydrogenase (Short-subunit alcohol dehydrogenase family)</fullName>
    </submittedName>
</protein>
<dbReference type="EMBL" id="QGTQ01000022">
    <property type="protein sequence ID" value="PWV97281.1"/>
    <property type="molecule type" value="Genomic_DNA"/>
</dbReference>
<sequence>MAIHKGTAVVTGAGRGLGFGLAKGLLDQGWRVIAGVHGQVPEELKQLEEQATGRLLIIDDLDIGSDDSVRAAAAQASGWTDHIDLIVNNAGILGDIDKQLPDELDFDEMQQVLNVNTLGPLRVTQMFGKLLLRSARPIVANISSEAGSVGACGRDSWYGYCMSKAAVNMQSALVHNQLKPLGGRVLVLHPGWVQSYMHGELNTTARLTIEQSAANVLGAIMNESDWPDVDGKPPYIDTEYGTRLPW</sequence>
<accession>A0A2V2YN85</accession>
<dbReference type="InterPro" id="IPR002347">
    <property type="entry name" value="SDR_fam"/>
</dbReference>
<dbReference type="Gene3D" id="3.40.50.720">
    <property type="entry name" value="NAD(P)-binding Rossmann-like Domain"/>
    <property type="match status" value="1"/>
</dbReference>
<comment type="caution">
    <text evidence="1">The sequence shown here is derived from an EMBL/GenBank/DDBJ whole genome shotgun (WGS) entry which is preliminary data.</text>
</comment>
<dbReference type="InterPro" id="IPR036291">
    <property type="entry name" value="NAD(P)-bd_dom_sf"/>
</dbReference>
<name>A0A2V2YN85_9BACL</name>
<keyword evidence="2" id="KW-1185">Reference proteome</keyword>
<dbReference type="PANTHER" id="PTHR45458">
    <property type="entry name" value="SHORT-CHAIN DEHYDROGENASE/REDUCTASE SDR"/>
    <property type="match status" value="1"/>
</dbReference>
<dbReference type="RefSeq" id="WP_110046014.1">
    <property type="nucleotide sequence ID" value="NZ_CP054613.1"/>
</dbReference>
<dbReference type="Proteomes" id="UP000246635">
    <property type="component" value="Unassembled WGS sequence"/>
</dbReference>
<dbReference type="GO" id="GO:0016616">
    <property type="term" value="F:oxidoreductase activity, acting on the CH-OH group of donors, NAD or NADP as acceptor"/>
    <property type="evidence" value="ECO:0007669"/>
    <property type="project" value="TreeGrafter"/>
</dbReference>
<evidence type="ECO:0000313" key="1">
    <source>
        <dbReference type="EMBL" id="PWV97281.1"/>
    </source>
</evidence>
<gene>
    <name evidence="1" type="ORF">DFQ01_12212</name>
</gene>
<dbReference type="AlphaFoldDB" id="A0A2V2YN85"/>
<proteinExistence type="predicted"/>
<evidence type="ECO:0000313" key="2">
    <source>
        <dbReference type="Proteomes" id="UP000246635"/>
    </source>
</evidence>
<dbReference type="InterPro" id="IPR052184">
    <property type="entry name" value="SDR_enzymes"/>
</dbReference>
<dbReference type="SUPFAM" id="SSF51735">
    <property type="entry name" value="NAD(P)-binding Rossmann-fold domains"/>
    <property type="match status" value="1"/>
</dbReference>
<reference evidence="1 2" key="1">
    <citation type="submission" date="2018-05" db="EMBL/GenBank/DDBJ databases">
        <title>Genomic Encyclopedia of Type Strains, Phase III (KMG-III): the genomes of soil and plant-associated and newly described type strains.</title>
        <authorList>
            <person name="Whitman W."/>
        </authorList>
    </citation>
    <scope>NUCLEOTIDE SEQUENCE [LARGE SCALE GENOMIC DNA]</scope>
    <source>
        <strain evidence="1 2">CECT 5696</strain>
    </source>
</reference>
<organism evidence="1 2">
    <name type="scientific">Paenibacillus cellulosilyticus</name>
    <dbReference type="NCBI Taxonomy" id="375489"/>
    <lineage>
        <taxon>Bacteria</taxon>
        <taxon>Bacillati</taxon>
        <taxon>Bacillota</taxon>
        <taxon>Bacilli</taxon>
        <taxon>Bacillales</taxon>
        <taxon>Paenibacillaceae</taxon>
        <taxon>Paenibacillus</taxon>
    </lineage>
</organism>
<dbReference type="OrthoDB" id="5786478at2"/>
<dbReference type="Pfam" id="PF00106">
    <property type="entry name" value="adh_short"/>
    <property type="match status" value="1"/>
</dbReference>